<dbReference type="AlphaFoldDB" id="A0A086K8U7"/>
<accession>A0A086K8U7</accession>
<dbReference type="Proteomes" id="UP000028828">
    <property type="component" value="Unassembled WGS sequence"/>
</dbReference>
<dbReference type="OrthoDB" id="10386649at2759"/>
<proteinExistence type="predicted"/>
<sequence>MLLSKYVCVVNVWRQQRILEHYKRFIFIASEQRRQTTFTPMGGVIFTRAIVDTRKGNAPLSCLTKRDIDSWSTSTSSNSDLPIETKSVSPLVCHPDVALRLSP</sequence>
<dbReference type="EMBL" id="AEYI02001160">
    <property type="protein sequence ID" value="KFG40815.1"/>
    <property type="molecule type" value="Genomic_DNA"/>
</dbReference>
<name>A0A086K8U7_TOXGO</name>
<evidence type="ECO:0000313" key="2">
    <source>
        <dbReference type="Proteomes" id="UP000028828"/>
    </source>
</evidence>
<protein>
    <submittedName>
        <fullName evidence="1">Uncharacterized protein</fullName>
    </submittedName>
</protein>
<comment type="caution">
    <text evidence="1">The sequence shown here is derived from an EMBL/GenBank/DDBJ whole genome shotgun (WGS) entry which is preliminary data.</text>
</comment>
<dbReference type="VEuPathDB" id="ToxoDB:TGP89_310215"/>
<reference evidence="1 2" key="1">
    <citation type="submission" date="2014-03" db="EMBL/GenBank/DDBJ databases">
        <authorList>
            <person name="Sibley D."/>
            <person name="Venepally P."/>
            <person name="Karamycheva S."/>
            <person name="Hadjithomas M."/>
            <person name="Khan A."/>
            <person name="Brunk B."/>
            <person name="Roos D."/>
            <person name="Caler E."/>
            <person name="Lorenzi H."/>
        </authorList>
    </citation>
    <scope>NUCLEOTIDE SEQUENCE [LARGE SCALE GENOMIC DNA]</scope>
    <source>
        <strain evidence="2">p89</strain>
    </source>
</reference>
<organism evidence="1 2">
    <name type="scientific">Toxoplasma gondii p89</name>
    <dbReference type="NCBI Taxonomy" id="943119"/>
    <lineage>
        <taxon>Eukaryota</taxon>
        <taxon>Sar</taxon>
        <taxon>Alveolata</taxon>
        <taxon>Apicomplexa</taxon>
        <taxon>Conoidasida</taxon>
        <taxon>Coccidia</taxon>
        <taxon>Eucoccidiorida</taxon>
        <taxon>Eimeriorina</taxon>
        <taxon>Sarcocystidae</taxon>
        <taxon>Toxoplasma</taxon>
    </lineage>
</organism>
<gene>
    <name evidence="1" type="ORF">TGP89_310215</name>
</gene>
<evidence type="ECO:0000313" key="1">
    <source>
        <dbReference type="EMBL" id="KFG40815.1"/>
    </source>
</evidence>